<keyword evidence="7" id="KW-1185">Reference proteome</keyword>
<dbReference type="EMBL" id="KV417533">
    <property type="protein sequence ID" value="KZP23325.1"/>
    <property type="molecule type" value="Genomic_DNA"/>
</dbReference>
<evidence type="ECO:0000256" key="3">
    <source>
        <dbReference type="ARBA" id="ARBA00022833"/>
    </source>
</evidence>
<dbReference type="InterPro" id="IPR002893">
    <property type="entry name" value="Znf_MYND"/>
</dbReference>
<dbReference type="Gene3D" id="6.10.140.2220">
    <property type="match status" value="1"/>
</dbReference>
<sequence>MGVLEVFYAHLDATKAPDAPITGVEASPASKRAYMALLGLTHIREFANNKSGRVAAEKLLKSWPGVFKWASYFFAIQVKPAMQTPQIRRSAMDVLAGMLYSICKEDTVRPAVLATPGSIELATWMWLFEDTVPALPMIDLPLCTMALDGILCMADADQLDRAMSVSKNKPDAIAKLTMKRIKAEMQKANIDNTRAVISTDMLCKFCRPPQHPLRHAFLAQGAVGVVTRGLVACIAQMTTSRTSHLDAIVGCFGFLRNCLESTDGFTWVSEAIKAGLLLAFVNASPHYSSLDVEDRGMVLSIIEGIVPRYLVYRTVINDVHAALVIARASPHVASVSRSPAKNAWEAFVRVAEDRKTVERRSVELKGKQTVCDNAKCVKVAPKEQFRQCSACGTTMYCSKECQVIAWKEGDHKTMCQLKQRENLEGKKHNISKTDKTFIHNLSIRDAWQHFALIKRKAAETCPGVPVDALLVQINYGTHPETYSVAPLAGYKPSRTGGTANDGARNEALFDKVRAEPGSYTLIETVIANGEYGQLLMTVAPHLWGLPADAALDFMGKQLYDEEMLSSEVD</sequence>
<proteinExistence type="predicted"/>
<dbReference type="STRING" id="436010.A0A166LUB8"/>
<organism evidence="6 7">
    <name type="scientific">Athelia psychrophila</name>
    <dbReference type="NCBI Taxonomy" id="1759441"/>
    <lineage>
        <taxon>Eukaryota</taxon>
        <taxon>Fungi</taxon>
        <taxon>Dikarya</taxon>
        <taxon>Basidiomycota</taxon>
        <taxon>Agaricomycotina</taxon>
        <taxon>Agaricomycetes</taxon>
        <taxon>Agaricomycetidae</taxon>
        <taxon>Atheliales</taxon>
        <taxon>Atheliaceae</taxon>
        <taxon>Athelia</taxon>
    </lineage>
</organism>
<dbReference type="PANTHER" id="PTHR46758">
    <property type="entry name" value="MYND DOMAIN-CONTAINING"/>
    <property type="match status" value="1"/>
</dbReference>
<dbReference type="AlphaFoldDB" id="A0A166LUB8"/>
<evidence type="ECO:0000313" key="7">
    <source>
        <dbReference type="Proteomes" id="UP000076532"/>
    </source>
</evidence>
<dbReference type="PANTHER" id="PTHR46758:SF2">
    <property type="entry name" value="OJ1485_B09.11 PROTEIN"/>
    <property type="match status" value="1"/>
</dbReference>
<keyword evidence="2 4" id="KW-0863">Zinc-finger</keyword>
<evidence type="ECO:0000256" key="1">
    <source>
        <dbReference type="ARBA" id="ARBA00022723"/>
    </source>
</evidence>
<dbReference type="SUPFAM" id="SSF144232">
    <property type="entry name" value="HIT/MYND zinc finger-like"/>
    <property type="match status" value="1"/>
</dbReference>
<dbReference type="PROSITE" id="PS50865">
    <property type="entry name" value="ZF_MYND_2"/>
    <property type="match status" value="1"/>
</dbReference>
<dbReference type="Pfam" id="PF01753">
    <property type="entry name" value="zf-MYND"/>
    <property type="match status" value="1"/>
</dbReference>
<dbReference type="Proteomes" id="UP000076532">
    <property type="component" value="Unassembled WGS sequence"/>
</dbReference>
<evidence type="ECO:0000256" key="2">
    <source>
        <dbReference type="ARBA" id="ARBA00022771"/>
    </source>
</evidence>
<evidence type="ECO:0000313" key="6">
    <source>
        <dbReference type="EMBL" id="KZP23325.1"/>
    </source>
</evidence>
<evidence type="ECO:0000256" key="4">
    <source>
        <dbReference type="PROSITE-ProRule" id="PRU00134"/>
    </source>
</evidence>
<protein>
    <recommendedName>
        <fullName evidence="5">MYND-type domain-containing protein</fullName>
    </recommendedName>
</protein>
<accession>A0A166LUB8</accession>
<dbReference type="GO" id="GO:0008270">
    <property type="term" value="F:zinc ion binding"/>
    <property type="evidence" value="ECO:0007669"/>
    <property type="project" value="UniProtKB-KW"/>
</dbReference>
<keyword evidence="3" id="KW-0862">Zinc</keyword>
<dbReference type="OrthoDB" id="3040823at2759"/>
<keyword evidence="1" id="KW-0479">Metal-binding</keyword>
<feature type="domain" description="MYND-type" evidence="5">
    <location>
        <begin position="373"/>
        <end position="415"/>
    </location>
</feature>
<evidence type="ECO:0000259" key="5">
    <source>
        <dbReference type="PROSITE" id="PS50865"/>
    </source>
</evidence>
<name>A0A166LUB8_9AGAM</name>
<gene>
    <name evidence="6" type="ORF">FIBSPDRAFT_858594</name>
</gene>
<reference evidence="6 7" key="1">
    <citation type="journal article" date="2016" name="Mol. Biol. Evol.">
        <title>Comparative Genomics of Early-Diverging Mushroom-Forming Fungi Provides Insights into the Origins of Lignocellulose Decay Capabilities.</title>
        <authorList>
            <person name="Nagy L.G."/>
            <person name="Riley R."/>
            <person name="Tritt A."/>
            <person name="Adam C."/>
            <person name="Daum C."/>
            <person name="Floudas D."/>
            <person name="Sun H."/>
            <person name="Yadav J.S."/>
            <person name="Pangilinan J."/>
            <person name="Larsson K.H."/>
            <person name="Matsuura K."/>
            <person name="Barry K."/>
            <person name="Labutti K."/>
            <person name="Kuo R."/>
            <person name="Ohm R.A."/>
            <person name="Bhattacharya S.S."/>
            <person name="Shirouzu T."/>
            <person name="Yoshinaga Y."/>
            <person name="Martin F.M."/>
            <person name="Grigoriev I.V."/>
            <person name="Hibbett D.S."/>
        </authorList>
    </citation>
    <scope>NUCLEOTIDE SEQUENCE [LARGE SCALE GENOMIC DNA]</scope>
    <source>
        <strain evidence="6 7">CBS 109695</strain>
    </source>
</reference>
<dbReference type="InterPro" id="IPR044508">
    <property type="entry name" value="At5g50450/At1g67340-like"/>
</dbReference>